<dbReference type="Proteomes" id="UP000049855">
    <property type="component" value="Unassembled WGS sequence"/>
</dbReference>
<evidence type="ECO:0000256" key="1">
    <source>
        <dbReference type="SAM" id="MobiDB-lite"/>
    </source>
</evidence>
<dbReference type="EMBL" id="CTRP01000004">
    <property type="protein sequence ID" value="CQR71554.1"/>
    <property type="molecule type" value="Genomic_DNA"/>
</dbReference>
<sequence length="39" mass="4268">MEAKSKAPRLAVSTPRNSRNPPAFAGKSVPQEKSRAVFR</sequence>
<proteinExistence type="predicted"/>
<reference evidence="3" key="1">
    <citation type="submission" date="2015-03" db="EMBL/GenBank/DDBJ databases">
        <authorList>
            <person name="Nijsse Bart"/>
        </authorList>
    </citation>
    <scope>NUCLEOTIDE SEQUENCE [LARGE SCALE GENOMIC DNA]</scope>
</reference>
<gene>
    <name evidence="2" type="ORF">SpAn4DRAFT_4059</name>
</gene>
<protein>
    <submittedName>
        <fullName evidence="2">Uncharacterized protein</fullName>
    </submittedName>
</protein>
<name>A0A0U1KY12_9FIRM</name>
<evidence type="ECO:0000313" key="2">
    <source>
        <dbReference type="EMBL" id="CQR71554.1"/>
    </source>
</evidence>
<feature type="region of interest" description="Disordered" evidence="1">
    <location>
        <begin position="1"/>
        <end position="39"/>
    </location>
</feature>
<feature type="compositionally biased region" description="Basic and acidic residues" evidence="1">
    <location>
        <begin position="30"/>
        <end position="39"/>
    </location>
</feature>
<dbReference type="AlphaFoldDB" id="A0A0U1KY12"/>
<evidence type="ECO:0000313" key="3">
    <source>
        <dbReference type="Proteomes" id="UP000049855"/>
    </source>
</evidence>
<organism evidence="2 3">
    <name type="scientific">Sporomusa ovata</name>
    <dbReference type="NCBI Taxonomy" id="2378"/>
    <lineage>
        <taxon>Bacteria</taxon>
        <taxon>Bacillati</taxon>
        <taxon>Bacillota</taxon>
        <taxon>Negativicutes</taxon>
        <taxon>Selenomonadales</taxon>
        <taxon>Sporomusaceae</taxon>
        <taxon>Sporomusa</taxon>
    </lineage>
</organism>
<accession>A0A0U1KY12</accession>
<keyword evidence="3" id="KW-1185">Reference proteome</keyword>